<keyword evidence="1" id="KW-0472">Membrane</keyword>
<name>A0A840I2T4_9PROT</name>
<evidence type="ECO:0000313" key="3">
    <source>
        <dbReference type="Proteomes" id="UP000563524"/>
    </source>
</evidence>
<dbReference type="AlphaFoldDB" id="A0A840I2T4"/>
<keyword evidence="1" id="KW-1133">Transmembrane helix</keyword>
<dbReference type="RefSeq" id="WP_183816131.1">
    <property type="nucleotide sequence ID" value="NZ_JACHOB010000001.1"/>
</dbReference>
<feature type="transmembrane region" description="Helical" evidence="1">
    <location>
        <begin position="16"/>
        <end position="35"/>
    </location>
</feature>
<dbReference type="Proteomes" id="UP000563524">
    <property type="component" value="Unassembled WGS sequence"/>
</dbReference>
<reference evidence="2 3" key="1">
    <citation type="submission" date="2020-08" db="EMBL/GenBank/DDBJ databases">
        <title>Genomic Encyclopedia of Type Strains, Phase IV (KMG-IV): sequencing the most valuable type-strain genomes for metagenomic binning, comparative biology and taxonomic classification.</title>
        <authorList>
            <person name="Goeker M."/>
        </authorList>
    </citation>
    <scope>NUCLEOTIDE SEQUENCE [LARGE SCALE GENOMIC DNA]</scope>
    <source>
        <strain evidence="2 3">DSM 102850</strain>
    </source>
</reference>
<protein>
    <submittedName>
        <fullName evidence="2">Uncharacterized protein</fullName>
    </submittedName>
</protein>
<keyword evidence="3" id="KW-1185">Reference proteome</keyword>
<evidence type="ECO:0000313" key="2">
    <source>
        <dbReference type="EMBL" id="MBB4658360.1"/>
    </source>
</evidence>
<sequence length="57" mass="5758">MTHYSHAAPPARRSNVCYACVGAIAALVGTTLAMMTGAPAVSDQVPVATLAQADTLN</sequence>
<comment type="caution">
    <text evidence="2">The sequence shown here is derived from an EMBL/GenBank/DDBJ whole genome shotgun (WGS) entry which is preliminary data.</text>
</comment>
<organism evidence="2 3">
    <name type="scientific">Parvularcula dongshanensis</name>
    <dbReference type="NCBI Taxonomy" id="1173995"/>
    <lineage>
        <taxon>Bacteria</taxon>
        <taxon>Pseudomonadati</taxon>
        <taxon>Pseudomonadota</taxon>
        <taxon>Alphaproteobacteria</taxon>
        <taxon>Parvularculales</taxon>
        <taxon>Parvularculaceae</taxon>
        <taxon>Parvularcula</taxon>
    </lineage>
</organism>
<dbReference type="EMBL" id="JACHOB010000001">
    <property type="protein sequence ID" value="MBB4658360.1"/>
    <property type="molecule type" value="Genomic_DNA"/>
</dbReference>
<gene>
    <name evidence="2" type="ORF">GGQ59_000860</name>
</gene>
<proteinExistence type="predicted"/>
<evidence type="ECO:0000256" key="1">
    <source>
        <dbReference type="SAM" id="Phobius"/>
    </source>
</evidence>
<keyword evidence="1" id="KW-0812">Transmembrane</keyword>
<accession>A0A840I2T4</accession>